<evidence type="ECO:0000256" key="1">
    <source>
        <dbReference type="SAM" id="MobiDB-lite"/>
    </source>
</evidence>
<evidence type="ECO:0000313" key="3">
    <source>
        <dbReference type="EMBL" id="CZR54109.1"/>
    </source>
</evidence>
<evidence type="ECO:0000313" key="4">
    <source>
        <dbReference type="Proteomes" id="UP000184330"/>
    </source>
</evidence>
<accession>A0A1L7WMW5</accession>
<dbReference type="EMBL" id="FJOG01000004">
    <property type="protein sequence ID" value="CZR54109.1"/>
    <property type="molecule type" value="Genomic_DNA"/>
</dbReference>
<dbReference type="InterPro" id="IPR001763">
    <property type="entry name" value="Rhodanese-like_dom"/>
</dbReference>
<reference evidence="3 4" key="1">
    <citation type="submission" date="2016-03" db="EMBL/GenBank/DDBJ databases">
        <authorList>
            <person name="Ploux O."/>
        </authorList>
    </citation>
    <scope>NUCLEOTIDE SEQUENCE [LARGE SCALE GENOMIC DNA]</scope>
    <source>
        <strain evidence="3 4">UAMH 11012</strain>
    </source>
</reference>
<sequence>MPFRSSSIQDRIMDTEPRPTLFPFTRASTSRLPPSSAPERLPPTHAPETNPPHKTKWSQHWLSATYPSVWTNASKERKDSDPTNLDSDEGLLSHVIEEENNDRWGSGPDENERERRAGERKVRIRQMLEIGALFGIGAILVGLHSSKVSFEYLLLPTSPRRTFRSWRSLKALKKASSSRIVAVASFRGSAEHVEGAPSDRQACPAAYHMAQCAFKDSTVHINQDVYVLIGGLAWHTDEKALDDREEETATSIATSKYLLREFPPRTRCGLSITTSLFNPLSLPYQIPPTAEQT</sequence>
<dbReference type="PROSITE" id="PS50206">
    <property type="entry name" value="RHODANESE_3"/>
    <property type="match status" value="1"/>
</dbReference>
<protein>
    <recommendedName>
        <fullName evidence="2">Rhodanese domain-containing protein</fullName>
    </recommendedName>
</protein>
<dbReference type="AlphaFoldDB" id="A0A1L7WMW5"/>
<evidence type="ECO:0000259" key="2">
    <source>
        <dbReference type="PROSITE" id="PS50206"/>
    </source>
</evidence>
<dbReference type="Proteomes" id="UP000184330">
    <property type="component" value="Unassembled WGS sequence"/>
</dbReference>
<feature type="region of interest" description="Disordered" evidence="1">
    <location>
        <begin position="1"/>
        <end position="57"/>
    </location>
</feature>
<proteinExistence type="predicted"/>
<feature type="region of interest" description="Disordered" evidence="1">
    <location>
        <begin position="94"/>
        <end position="118"/>
    </location>
</feature>
<gene>
    <name evidence="3" type="ORF">PAC_03992</name>
</gene>
<feature type="domain" description="Rhodanese" evidence="2">
    <location>
        <begin position="198"/>
        <end position="243"/>
    </location>
</feature>
<dbReference type="OrthoDB" id="10577623at2759"/>
<name>A0A1L7WMW5_9HELO</name>
<keyword evidence="4" id="KW-1185">Reference proteome</keyword>
<organism evidence="3 4">
    <name type="scientific">Phialocephala subalpina</name>
    <dbReference type="NCBI Taxonomy" id="576137"/>
    <lineage>
        <taxon>Eukaryota</taxon>
        <taxon>Fungi</taxon>
        <taxon>Dikarya</taxon>
        <taxon>Ascomycota</taxon>
        <taxon>Pezizomycotina</taxon>
        <taxon>Leotiomycetes</taxon>
        <taxon>Helotiales</taxon>
        <taxon>Mollisiaceae</taxon>
        <taxon>Phialocephala</taxon>
        <taxon>Phialocephala fortinii species complex</taxon>
    </lineage>
</organism>